<accession>A0A316TGU5</accession>
<dbReference type="InterPro" id="IPR023346">
    <property type="entry name" value="Lysozyme-like_dom_sf"/>
</dbReference>
<dbReference type="PANTHER" id="PTHR30163:SF8">
    <property type="entry name" value="LYTIC MUREIN TRANSGLYCOSYLASE"/>
    <property type="match status" value="1"/>
</dbReference>
<keyword evidence="4" id="KW-1185">Reference proteome</keyword>
<name>A0A316TGU5_9ACTN</name>
<reference evidence="3 4" key="1">
    <citation type="submission" date="2018-05" db="EMBL/GenBank/DDBJ databases">
        <title>Nocardioides silvaticus genome.</title>
        <authorList>
            <person name="Li C."/>
            <person name="Wang G."/>
        </authorList>
    </citation>
    <scope>NUCLEOTIDE SEQUENCE [LARGE SCALE GENOMIC DNA]</scope>
    <source>
        <strain evidence="3 4">CCTCC AB 2018079</strain>
    </source>
</reference>
<dbReference type="AlphaFoldDB" id="A0A316TGU5"/>
<feature type="compositionally biased region" description="Polar residues" evidence="1">
    <location>
        <begin position="333"/>
        <end position="343"/>
    </location>
</feature>
<evidence type="ECO:0000313" key="4">
    <source>
        <dbReference type="Proteomes" id="UP000245507"/>
    </source>
</evidence>
<feature type="signal peptide" evidence="2">
    <location>
        <begin position="1"/>
        <end position="17"/>
    </location>
</feature>
<evidence type="ECO:0000256" key="1">
    <source>
        <dbReference type="SAM" id="MobiDB-lite"/>
    </source>
</evidence>
<dbReference type="GO" id="GO:0009253">
    <property type="term" value="P:peptidoglycan catabolic process"/>
    <property type="evidence" value="ECO:0007669"/>
    <property type="project" value="TreeGrafter"/>
</dbReference>
<feature type="region of interest" description="Disordered" evidence="1">
    <location>
        <begin position="24"/>
        <end position="51"/>
    </location>
</feature>
<comment type="caution">
    <text evidence="3">The sequence shown here is derived from an EMBL/GenBank/DDBJ whole genome shotgun (WGS) entry which is preliminary data.</text>
</comment>
<evidence type="ECO:0008006" key="5">
    <source>
        <dbReference type="Google" id="ProtNLM"/>
    </source>
</evidence>
<dbReference type="PANTHER" id="PTHR30163">
    <property type="entry name" value="MEMBRANE-BOUND LYTIC MUREIN TRANSGLYCOSYLASE B"/>
    <property type="match status" value="1"/>
</dbReference>
<dbReference type="GO" id="GO:0008933">
    <property type="term" value="F:peptidoglycan lytic transglycosylase activity"/>
    <property type="evidence" value="ECO:0007669"/>
    <property type="project" value="TreeGrafter"/>
</dbReference>
<feature type="chain" id="PRO_5039209546" description="Transglycosylase SLT domain-containing protein" evidence="2">
    <location>
        <begin position="18"/>
        <end position="364"/>
    </location>
</feature>
<feature type="region of interest" description="Disordered" evidence="1">
    <location>
        <begin position="264"/>
        <end position="364"/>
    </location>
</feature>
<dbReference type="SUPFAM" id="SSF53955">
    <property type="entry name" value="Lysozyme-like"/>
    <property type="match status" value="1"/>
</dbReference>
<dbReference type="EMBL" id="QGDD01000006">
    <property type="protein sequence ID" value="PWN02375.1"/>
    <property type="molecule type" value="Genomic_DNA"/>
</dbReference>
<dbReference type="Proteomes" id="UP000245507">
    <property type="component" value="Unassembled WGS sequence"/>
</dbReference>
<feature type="compositionally biased region" description="Low complexity" evidence="1">
    <location>
        <begin position="33"/>
        <end position="44"/>
    </location>
</feature>
<evidence type="ECO:0000256" key="2">
    <source>
        <dbReference type="SAM" id="SignalP"/>
    </source>
</evidence>
<dbReference type="InterPro" id="IPR043426">
    <property type="entry name" value="MltB-like"/>
</dbReference>
<sequence length="364" mass="36643">MTSVLSAIALASVTITAAAVTLTNSPEHKEEPAAAAPSTTSSSAQTEDPTLAPPVEIEDVPVGIPDVALVAADGPRLDGIPDQALAAYQRSTSVLLEADEQCNLQWTLLAAVGQVVSGHGTSGDGALDDDGVLRPTFTGKPLVGGEGTKVPDSDAGKLDGDQRFDRPVGPMQLAPSSWAVVGVDGDGDGKRNPNDIDDAALAVAVLLCSGEDDLGKRPGRVAAVKLINDDPTFVETVLAVERTYNDQASESDDDGTTLVVAKVPPSEMPTDLPTDIVSGPGSGPTDPDPTDDPTTDAPVPTDVVTWSNPPLPTGGPTTPTSPTSPTSSSCSTDIPSNAPSDAPTSAACPVSPSGTTTAGPASTD</sequence>
<protein>
    <recommendedName>
        <fullName evidence="5">Transglycosylase SLT domain-containing protein</fullName>
    </recommendedName>
</protein>
<feature type="region of interest" description="Disordered" evidence="1">
    <location>
        <begin position="138"/>
        <end position="157"/>
    </location>
</feature>
<feature type="compositionally biased region" description="Low complexity" evidence="1">
    <location>
        <begin position="295"/>
        <end position="332"/>
    </location>
</feature>
<organism evidence="3 4">
    <name type="scientific">Nocardioides silvaticus</name>
    <dbReference type="NCBI Taxonomy" id="2201891"/>
    <lineage>
        <taxon>Bacteria</taxon>
        <taxon>Bacillati</taxon>
        <taxon>Actinomycetota</taxon>
        <taxon>Actinomycetes</taxon>
        <taxon>Propionibacteriales</taxon>
        <taxon>Nocardioidaceae</taxon>
        <taxon>Nocardioides</taxon>
    </lineage>
</organism>
<dbReference type="RefSeq" id="WP_109695081.1">
    <property type="nucleotide sequence ID" value="NZ_QGDD01000006.1"/>
</dbReference>
<proteinExistence type="predicted"/>
<feature type="compositionally biased region" description="Polar residues" evidence="1">
    <location>
        <begin position="352"/>
        <end position="364"/>
    </location>
</feature>
<gene>
    <name evidence="3" type="ORF">DJ010_14850</name>
</gene>
<keyword evidence="2" id="KW-0732">Signal</keyword>
<dbReference type="OrthoDB" id="3789302at2"/>
<evidence type="ECO:0000313" key="3">
    <source>
        <dbReference type="EMBL" id="PWN02375.1"/>
    </source>
</evidence>